<feature type="transmembrane region" description="Helical" evidence="11">
    <location>
        <begin position="353"/>
        <end position="372"/>
    </location>
</feature>
<dbReference type="InterPro" id="IPR010559">
    <property type="entry name" value="Sig_transdc_His_kin_internal"/>
</dbReference>
<comment type="catalytic activity">
    <reaction evidence="1">
        <text>ATP + protein L-histidine = ADP + protein N-phospho-L-histidine.</text>
        <dbReference type="EC" id="2.7.13.3"/>
    </reaction>
</comment>
<feature type="domain" description="Histidine kinase" evidence="12">
    <location>
        <begin position="460"/>
        <end position="679"/>
    </location>
</feature>
<dbReference type="InterPro" id="IPR036097">
    <property type="entry name" value="HisK_dim/P_sf"/>
</dbReference>
<keyword evidence="15" id="KW-1185">Reference proteome</keyword>
<dbReference type="SUPFAM" id="SSF55874">
    <property type="entry name" value="ATPase domain of HSP90 chaperone/DNA topoisomerase II/histidine kinase"/>
    <property type="match status" value="2"/>
</dbReference>
<dbReference type="PRINTS" id="PR00344">
    <property type="entry name" value="BCTRLSENSOR"/>
</dbReference>
<dbReference type="EMBL" id="JACJVR010000074">
    <property type="protein sequence ID" value="MBB6693531.1"/>
    <property type="molecule type" value="Genomic_DNA"/>
</dbReference>
<dbReference type="SMART" id="SM00387">
    <property type="entry name" value="HATPase_c"/>
    <property type="match status" value="2"/>
</dbReference>
<dbReference type="Pfam" id="PF00072">
    <property type="entry name" value="Response_reg"/>
    <property type="match status" value="1"/>
</dbReference>
<evidence type="ECO:0000256" key="4">
    <source>
        <dbReference type="ARBA" id="ARBA00022553"/>
    </source>
</evidence>
<dbReference type="PROSITE" id="PS50109">
    <property type="entry name" value="HIS_KIN"/>
    <property type="match status" value="2"/>
</dbReference>
<sequence>MADGSARERKSGMGRGLRIGYRAIGMMLIPIVSFVLLAAINDYTVPDQSAPKARQGVIDLSDWTFGTKRTVLLDGEWSFYPMKLYAPEDFAAGRVPPPGEPYASIPNAWYGSGPSDEAGGTEYGTYRLTVKLKDEDVGYGIRLPNVNGAHRLYVNGHLAGQQGVPSDNEREYVKENKPYMTFARAEGGRLDIVLQTANLAKPMIWGGFEDVQLGLQEDMVLIERIHFALEFSGLFILLLFAGHHMMIYALRTKDKAYLYSALYFLTMLVLMVTGGEKLTLQLLPGLSYGTSTKLYDLGGFSNIVLLGVFLHTLDGKLISRLKLAIGIAPILVYLAAVLVVPYPDYRLLGNLPWYYATALVAYFLYRAVRLFAKREGRLSRQEAALLVGVLVSIALILLFGMLYSLSLVQTEIGRRISFLAVLAFMNALLALRLANAMDRTEQLSDQLILRDRLKDEFLANTSHELKTPLHGIQNMAAFLLDEKAGALTDRQRSELSLIQDTSTKLSALVNDLVDVVRLKHGDLRLQPSVLDLRVAAQTAFQVLEFELAGKDVQWENRIAADSYVLADENRLRQVLYNLIHNAIKHTKAGRIEIGALTEDGLTTIRVEDTGIGIPAESHEAVFGYFEQAEKELPQDGYTGMGLGLYISRQLVERMGGRIWVDRSAPGQGTRIAFTLPAASPDDIPVEALTAASAESAGRYRPSPLEAVGEDREHTILVVDDEAANVRILLNLLGDEYNVLTAFSAKEALRKLEDHPRIDLLVLDVMMPEMSGIDLCRAVRENRSVLDLPILFATVKDSLHDIELCFRAGGNDFIAKPFDPKTLAARVHTLLLMKSSMDQAIENEMAFLQAQIKPHFLYNAISSIVSFCYTDGEKAAYLLSMLSRYLRMVFERDGQTLQVPLRQELELIRAYVEIEKARFGDRLAYRLEAEPGLEEYLVPSLAIQPFVENAIRHGLFEKEGPGTVTLSIADGNGYVRFDIVDDGIGMPDDILYRLRAGERPDGAGIGMTNARKRLAALPGASVAIDSALEKGTKVTVYLPKLGGPP</sequence>
<dbReference type="GO" id="GO:0000155">
    <property type="term" value="F:phosphorelay sensor kinase activity"/>
    <property type="evidence" value="ECO:0007669"/>
    <property type="project" value="InterPro"/>
</dbReference>
<evidence type="ECO:0000256" key="5">
    <source>
        <dbReference type="ARBA" id="ARBA00022679"/>
    </source>
</evidence>
<dbReference type="InterPro" id="IPR001789">
    <property type="entry name" value="Sig_transdc_resp-reg_receiver"/>
</dbReference>
<dbReference type="AlphaFoldDB" id="A0A841U659"/>
<evidence type="ECO:0000256" key="10">
    <source>
        <dbReference type="PROSITE-ProRule" id="PRU00169"/>
    </source>
</evidence>
<evidence type="ECO:0000256" key="6">
    <source>
        <dbReference type="ARBA" id="ARBA00022741"/>
    </source>
</evidence>
<evidence type="ECO:0000313" key="15">
    <source>
        <dbReference type="Proteomes" id="UP000553776"/>
    </source>
</evidence>
<keyword evidence="4 10" id="KW-0597">Phosphoprotein</keyword>
<dbReference type="InterPro" id="IPR008979">
    <property type="entry name" value="Galactose-bd-like_sf"/>
</dbReference>
<evidence type="ECO:0000256" key="9">
    <source>
        <dbReference type="ARBA" id="ARBA00023012"/>
    </source>
</evidence>
<dbReference type="FunFam" id="3.30.565.10:FF:000006">
    <property type="entry name" value="Sensor histidine kinase WalK"/>
    <property type="match status" value="1"/>
</dbReference>
<accession>A0A841U659</accession>
<keyword evidence="9" id="KW-0902">Two-component regulatory system</keyword>
<dbReference type="Pfam" id="PF02518">
    <property type="entry name" value="HATPase_c"/>
    <property type="match status" value="2"/>
</dbReference>
<dbReference type="InterPro" id="IPR003661">
    <property type="entry name" value="HisK_dim/P_dom"/>
</dbReference>
<feature type="domain" description="Histidine kinase" evidence="12">
    <location>
        <begin position="941"/>
        <end position="1041"/>
    </location>
</feature>
<feature type="modified residue" description="4-aspartylphosphate" evidence="10">
    <location>
        <position position="763"/>
    </location>
</feature>
<dbReference type="Pfam" id="PF00512">
    <property type="entry name" value="HisKA"/>
    <property type="match status" value="1"/>
</dbReference>
<dbReference type="PANTHER" id="PTHR43547:SF2">
    <property type="entry name" value="HYBRID SIGNAL TRANSDUCTION HISTIDINE KINASE C"/>
    <property type="match status" value="1"/>
</dbReference>
<dbReference type="Gene3D" id="3.30.565.10">
    <property type="entry name" value="Histidine kinase-like ATPase, C-terminal domain"/>
    <property type="match status" value="2"/>
</dbReference>
<feature type="domain" description="Response regulatory" evidence="13">
    <location>
        <begin position="714"/>
        <end position="830"/>
    </location>
</feature>
<dbReference type="Proteomes" id="UP000553776">
    <property type="component" value="Unassembled WGS sequence"/>
</dbReference>
<keyword evidence="5" id="KW-0808">Transferase</keyword>
<reference evidence="14 15" key="1">
    <citation type="submission" date="2020-08" db="EMBL/GenBank/DDBJ databases">
        <title>Cohnella phylogeny.</title>
        <authorList>
            <person name="Dunlap C."/>
        </authorList>
    </citation>
    <scope>NUCLEOTIDE SEQUENCE [LARGE SCALE GENOMIC DNA]</scope>
    <source>
        <strain evidence="14 15">DSM 25239</strain>
    </source>
</reference>
<dbReference type="SMART" id="SM00448">
    <property type="entry name" value="REC"/>
    <property type="match status" value="1"/>
</dbReference>
<evidence type="ECO:0000256" key="1">
    <source>
        <dbReference type="ARBA" id="ARBA00000085"/>
    </source>
</evidence>
<dbReference type="SUPFAM" id="SSF47384">
    <property type="entry name" value="Homodimeric domain of signal transducing histidine kinase"/>
    <property type="match status" value="1"/>
</dbReference>
<dbReference type="SUPFAM" id="SSF52172">
    <property type="entry name" value="CheY-like"/>
    <property type="match status" value="1"/>
</dbReference>
<keyword evidence="11" id="KW-1133">Transmembrane helix</keyword>
<dbReference type="SUPFAM" id="SSF49785">
    <property type="entry name" value="Galactose-binding domain-like"/>
    <property type="match status" value="1"/>
</dbReference>
<dbReference type="Pfam" id="PF06580">
    <property type="entry name" value="His_kinase"/>
    <property type="match status" value="1"/>
</dbReference>
<dbReference type="PROSITE" id="PS50110">
    <property type="entry name" value="RESPONSE_REGULATORY"/>
    <property type="match status" value="1"/>
</dbReference>
<evidence type="ECO:0000256" key="2">
    <source>
        <dbReference type="ARBA" id="ARBA00004651"/>
    </source>
</evidence>
<proteinExistence type="predicted"/>
<keyword evidence="11" id="KW-0812">Transmembrane</keyword>
<dbReference type="SMART" id="SM00388">
    <property type="entry name" value="HisKA"/>
    <property type="match status" value="1"/>
</dbReference>
<gene>
    <name evidence="14" type="ORF">H7B90_19240</name>
</gene>
<dbReference type="InterPro" id="IPR005467">
    <property type="entry name" value="His_kinase_dom"/>
</dbReference>
<evidence type="ECO:0000256" key="7">
    <source>
        <dbReference type="ARBA" id="ARBA00022777"/>
    </source>
</evidence>
<dbReference type="InterPro" id="IPR004358">
    <property type="entry name" value="Sig_transdc_His_kin-like_C"/>
</dbReference>
<dbReference type="EC" id="2.7.13.3" evidence="3"/>
<feature type="transmembrane region" description="Helical" evidence="11">
    <location>
        <begin position="227"/>
        <end position="249"/>
    </location>
</feature>
<dbReference type="PANTHER" id="PTHR43547">
    <property type="entry name" value="TWO-COMPONENT HISTIDINE KINASE"/>
    <property type="match status" value="1"/>
</dbReference>
<keyword evidence="8" id="KW-0067">ATP-binding</keyword>
<dbReference type="Gene3D" id="1.10.287.130">
    <property type="match status" value="1"/>
</dbReference>
<keyword evidence="11" id="KW-0472">Membrane</keyword>
<feature type="transmembrane region" description="Helical" evidence="11">
    <location>
        <begin position="384"/>
        <end position="404"/>
    </location>
</feature>
<feature type="transmembrane region" description="Helical" evidence="11">
    <location>
        <begin position="294"/>
        <end position="311"/>
    </location>
</feature>
<comment type="caution">
    <text evidence="14">The sequence shown here is derived from an EMBL/GenBank/DDBJ whole genome shotgun (WGS) entry which is preliminary data.</text>
</comment>
<evidence type="ECO:0000313" key="14">
    <source>
        <dbReference type="EMBL" id="MBB6693531.1"/>
    </source>
</evidence>
<dbReference type="InterPro" id="IPR003594">
    <property type="entry name" value="HATPase_dom"/>
</dbReference>
<dbReference type="InterPro" id="IPR011006">
    <property type="entry name" value="CheY-like_superfamily"/>
</dbReference>
<keyword evidence="7 14" id="KW-0418">Kinase</keyword>
<protein>
    <recommendedName>
        <fullName evidence="3">histidine kinase</fullName>
        <ecNumber evidence="3">2.7.13.3</ecNumber>
    </recommendedName>
</protein>
<dbReference type="CDD" id="cd17574">
    <property type="entry name" value="REC_OmpR"/>
    <property type="match status" value="1"/>
</dbReference>
<dbReference type="InterPro" id="IPR036890">
    <property type="entry name" value="HATPase_C_sf"/>
</dbReference>
<name>A0A841U659_9BACL</name>
<dbReference type="RefSeq" id="WP_185137515.1">
    <property type="nucleotide sequence ID" value="NZ_JACJVR010000074.1"/>
</dbReference>
<evidence type="ECO:0000256" key="11">
    <source>
        <dbReference type="SAM" id="Phobius"/>
    </source>
</evidence>
<evidence type="ECO:0000256" key="3">
    <source>
        <dbReference type="ARBA" id="ARBA00012438"/>
    </source>
</evidence>
<feature type="transmembrane region" description="Helical" evidence="11">
    <location>
        <begin position="256"/>
        <end position="274"/>
    </location>
</feature>
<evidence type="ECO:0000256" key="8">
    <source>
        <dbReference type="ARBA" id="ARBA00022840"/>
    </source>
</evidence>
<feature type="transmembrane region" description="Helical" evidence="11">
    <location>
        <begin position="323"/>
        <end position="341"/>
    </location>
</feature>
<organism evidence="14 15">
    <name type="scientific">Cohnella xylanilytica</name>
    <dbReference type="NCBI Taxonomy" id="557555"/>
    <lineage>
        <taxon>Bacteria</taxon>
        <taxon>Bacillati</taxon>
        <taxon>Bacillota</taxon>
        <taxon>Bacilli</taxon>
        <taxon>Bacillales</taxon>
        <taxon>Paenibacillaceae</taxon>
        <taxon>Cohnella</taxon>
    </lineage>
</organism>
<dbReference type="CDD" id="cd00082">
    <property type="entry name" value="HisKA"/>
    <property type="match status" value="1"/>
</dbReference>
<feature type="transmembrane region" description="Helical" evidence="11">
    <location>
        <begin position="21"/>
        <end position="40"/>
    </location>
</feature>
<evidence type="ECO:0000259" key="13">
    <source>
        <dbReference type="PROSITE" id="PS50110"/>
    </source>
</evidence>
<evidence type="ECO:0000259" key="12">
    <source>
        <dbReference type="PROSITE" id="PS50109"/>
    </source>
</evidence>
<comment type="subcellular location">
    <subcellularLocation>
        <location evidence="2">Cell membrane</location>
        <topology evidence="2">Multi-pass membrane protein</topology>
    </subcellularLocation>
</comment>
<dbReference type="Gene3D" id="3.40.50.2300">
    <property type="match status" value="1"/>
</dbReference>
<dbReference type="GO" id="GO:0005524">
    <property type="term" value="F:ATP binding"/>
    <property type="evidence" value="ECO:0007669"/>
    <property type="project" value="UniProtKB-KW"/>
</dbReference>
<dbReference type="GO" id="GO:0005886">
    <property type="term" value="C:plasma membrane"/>
    <property type="evidence" value="ECO:0007669"/>
    <property type="project" value="UniProtKB-SubCell"/>
</dbReference>
<keyword evidence="6" id="KW-0547">Nucleotide-binding</keyword>